<proteinExistence type="predicted"/>
<dbReference type="PROSITE" id="PS51186">
    <property type="entry name" value="GNAT"/>
    <property type="match status" value="1"/>
</dbReference>
<dbReference type="PANTHER" id="PTHR43877:SF2">
    <property type="entry name" value="AMINOALKYLPHOSPHONATE N-ACETYLTRANSFERASE-RELATED"/>
    <property type="match status" value="1"/>
</dbReference>
<reference evidence="4 5" key="2">
    <citation type="journal article" date="2021" name="Microorganisms">
        <title>The Ever-Expanding Pseudomonas Genus: Description of 43 New Species and Partition of the Pseudomonas putida Group.</title>
        <authorList>
            <person name="Girard L."/>
            <person name="Lood C."/>
            <person name="Hofte M."/>
            <person name="Vandamme P."/>
            <person name="Rokni-Zadeh H."/>
            <person name="van Noort V."/>
            <person name="Lavigne R."/>
            <person name="De Mot R."/>
        </authorList>
    </citation>
    <scope>NUCLEOTIDE SEQUENCE [LARGE SCALE GENOMIC DNA]</scope>
    <source>
        <strain evidence="4 5">RW9S1A</strain>
    </source>
</reference>
<dbReference type="PANTHER" id="PTHR43877">
    <property type="entry name" value="AMINOALKYLPHOSPHONATE N-ACETYLTRANSFERASE-RELATED-RELATED"/>
    <property type="match status" value="1"/>
</dbReference>
<keyword evidence="5" id="KW-1185">Reference proteome</keyword>
<dbReference type="AlphaFoldDB" id="A0A9E6U070"/>
<evidence type="ECO:0000259" key="3">
    <source>
        <dbReference type="PROSITE" id="PS51186"/>
    </source>
</evidence>
<protein>
    <submittedName>
        <fullName evidence="4">GNAT family N-acetyltransferase</fullName>
    </submittedName>
</protein>
<evidence type="ECO:0000313" key="4">
    <source>
        <dbReference type="EMBL" id="QXI40255.1"/>
    </source>
</evidence>
<dbReference type="GO" id="GO:0016747">
    <property type="term" value="F:acyltransferase activity, transferring groups other than amino-acyl groups"/>
    <property type="evidence" value="ECO:0007669"/>
    <property type="project" value="InterPro"/>
</dbReference>
<keyword evidence="2" id="KW-0012">Acyltransferase</keyword>
<dbReference type="RefSeq" id="WP_186661832.1">
    <property type="nucleotide sequence ID" value="NZ_CP077095.1"/>
</dbReference>
<dbReference type="InterPro" id="IPR016181">
    <property type="entry name" value="Acyl_CoA_acyltransferase"/>
</dbReference>
<evidence type="ECO:0000256" key="2">
    <source>
        <dbReference type="ARBA" id="ARBA00023315"/>
    </source>
</evidence>
<gene>
    <name evidence="4" type="ORF">HU772_009355</name>
</gene>
<dbReference type="Proteomes" id="UP000633418">
    <property type="component" value="Chromosome"/>
</dbReference>
<dbReference type="EMBL" id="CP077095">
    <property type="protein sequence ID" value="QXI40255.1"/>
    <property type="molecule type" value="Genomic_DNA"/>
</dbReference>
<feature type="domain" description="N-acetyltransferase" evidence="3">
    <location>
        <begin position="3"/>
        <end position="169"/>
    </location>
</feature>
<keyword evidence="1" id="KW-0808">Transferase</keyword>
<dbReference type="SUPFAM" id="SSF55729">
    <property type="entry name" value="Acyl-CoA N-acyltransferases (Nat)"/>
    <property type="match status" value="1"/>
</dbReference>
<name>A0A9E6U070_9PSED</name>
<dbReference type="InterPro" id="IPR050832">
    <property type="entry name" value="Bact_Acetyltransf"/>
</dbReference>
<dbReference type="Pfam" id="PF00583">
    <property type="entry name" value="Acetyltransf_1"/>
    <property type="match status" value="1"/>
</dbReference>
<sequence length="171" mass="18914">MPYQIRPARSDDCVALSQVGQATFALASPPDSAPAAQRHYIAHNLQPEHFRAHLRDRHKRLLVVEQMGQVLGYSMLDLAPGALGIPDADPLVEISRCYVLPCAHGLGAAQRLLEATLAQAPGAIRLTVNERNARAIRFYQRNGFRKVGEAIFPCGDERHRDWVMVRTAVAL</sequence>
<dbReference type="InterPro" id="IPR000182">
    <property type="entry name" value="GNAT_dom"/>
</dbReference>
<dbReference type="KEGG" id="pxn:HU772_009355"/>
<evidence type="ECO:0000256" key="1">
    <source>
        <dbReference type="ARBA" id="ARBA00022679"/>
    </source>
</evidence>
<organism evidence="4 5">
    <name type="scientific">Pseudomonas xantholysinigenes</name>
    <dbReference type="NCBI Taxonomy" id="2745490"/>
    <lineage>
        <taxon>Bacteria</taxon>
        <taxon>Pseudomonadati</taxon>
        <taxon>Pseudomonadota</taxon>
        <taxon>Gammaproteobacteria</taxon>
        <taxon>Pseudomonadales</taxon>
        <taxon>Pseudomonadaceae</taxon>
        <taxon>Pseudomonas</taxon>
    </lineage>
</organism>
<dbReference type="Gene3D" id="3.40.630.30">
    <property type="match status" value="1"/>
</dbReference>
<reference evidence="4 5" key="1">
    <citation type="journal article" date="2020" name="Microorganisms">
        <title>Reliable Identification of Environmental Pseudomonas Isolates Using the rpoD Gene.</title>
        <authorList>
            <consortium name="The Broad Institute Genome Sequencing Platform"/>
            <person name="Girard L."/>
            <person name="Lood C."/>
            <person name="Rokni-Zadeh H."/>
            <person name="van Noort V."/>
            <person name="Lavigne R."/>
            <person name="De Mot R."/>
        </authorList>
    </citation>
    <scope>NUCLEOTIDE SEQUENCE [LARGE SCALE GENOMIC DNA]</scope>
    <source>
        <strain evidence="4 5">RW9S1A</strain>
    </source>
</reference>
<evidence type="ECO:0000313" key="5">
    <source>
        <dbReference type="Proteomes" id="UP000633418"/>
    </source>
</evidence>
<accession>A0A9E6U070</accession>